<gene>
    <name evidence="1" type="ORF">CBP51_09495</name>
</gene>
<proteinExistence type="predicted"/>
<sequence>MVVSIGSLTYETTIDDSLKYNITLDVPAENTNQPFVAVVTGSGADSWVQLAASYPSVMSLAEKAGGDGILTAEEYFGVNITALTTAQYAEMKNQLIPVDSDESRKNAFFAMHPIKSLEKSTSISRMLSDIDFKLPAPAKTTLEFLLDENLSETYNEAFRFYDNTLISTQIDLFKSDPLQSVVSSKKLSGTYFVESSNYNYLLTFNEDGTGNLQAAALGGVITWDELPAINADFTWIRKGTQVRITPILPLVQYVNYYIDHGGAYYSCNDYDQSNSQCRVIYEYFDIELIADIDAGRFAYFRPRIKVENENGYIYAETSPSELSRIISAKDLSPITESELVGQDWYTSDHRYVFDENSTVLKTNLSTKNTESFAWELNGARLVIAEETLWFSAKDIAGYSILSVENSRAMRKFLYKRTPVNMTESDWIGRWTAYPYDRLSYSQDVNIDKTWRDGFEAEGAGGWSIINNHTQSAISNGAWRMHRDVLAIHGDKYYMSVCQGKEAEIFVPYNCYLSVATRSASFDTVGFWGSWSYPAFNEKNSGQNWIPLGGSILQTIENTGNISTEYIRVASNKLLNRYDLTILEMTNAGKDEIELCEYKLFEDCTESEKRVYLRGIELKLTVSGEGDILMRHESYFLEGGYTTYERSVANMLMVPKGYPQELIIKPDAGGLLSSDAVSGCGGTLVGEIYRIPALVEPCEITVNF</sequence>
<evidence type="ECO:0000313" key="2">
    <source>
        <dbReference type="Proteomes" id="UP000216101"/>
    </source>
</evidence>
<comment type="caution">
    <text evidence="1">The sequence shown here is derived from an EMBL/GenBank/DDBJ whole genome shotgun (WGS) entry which is preliminary data.</text>
</comment>
<dbReference type="EMBL" id="NHNI01000001">
    <property type="protein sequence ID" value="OZY87198.1"/>
    <property type="molecule type" value="Genomic_DNA"/>
</dbReference>
<keyword evidence="2" id="KW-1185">Reference proteome</keyword>
<dbReference type="Proteomes" id="UP000216101">
    <property type="component" value="Unassembled WGS sequence"/>
</dbReference>
<organism evidence="1 2">
    <name type="scientific">Cellvibrio mixtus</name>
    <dbReference type="NCBI Taxonomy" id="39650"/>
    <lineage>
        <taxon>Bacteria</taxon>
        <taxon>Pseudomonadati</taxon>
        <taxon>Pseudomonadota</taxon>
        <taxon>Gammaproteobacteria</taxon>
        <taxon>Cellvibrionales</taxon>
        <taxon>Cellvibrionaceae</taxon>
        <taxon>Cellvibrio</taxon>
    </lineage>
</organism>
<evidence type="ECO:0000313" key="1">
    <source>
        <dbReference type="EMBL" id="OZY87198.1"/>
    </source>
</evidence>
<dbReference type="AlphaFoldDB" id="A0A266QBE1"/>
<reference evidence="2" key="1">
    <citation type="submission" date="2017-05" db="EMBL/GenBank/DDBJ databases">
        <authorList>
            <person name="Barney B.M."/>
        </authorList>
    </citation>
    <scope>NUCLEOTIDE SEQUENCE [LARGE SCALE GENOMIC DNA]</scope>
    <source>
        <strain evidence="2">PSBB022</strain>
    </source>
</reference>
<accession>A0A266QBE1</accession>
<name>A0A266QBE1_9GAMM</name>
<protein>
    <submittedName>
        <fullName evidence="1">Uncharacterized protein</fullName>
    </submittedName>
</protein>